<dbReference type="AlphaFoldDB" id="Q1ARN4"/>
<dbReference type="SUPFAM" id="SSF161098">
    <property type="entry name" value="MetI-like"/>
    <property type="match status" value="1"/>
</dbReference>
<dbReference type="eggNOG" id="COG0600">
    <property type="taxonomic scope" value="Bacteria"/>
</dbReference>
<dbReference type="STRING" id="266117.Rxyl_3035"/>
<evidence type="ECO:0000256" key="6">
    <source>
        <dbReference type="ARBA" id="ARBA00023136"/>
    </source>
</evidence>
<evidence type="ECO:0000256" key="7">
    <source>
        <dbReference type="RuleBase" id="RU363032"/>
    </source>
</evidence>
<keyword evidence="3" id="KW-1003">Cell membrane</keyword>
<dbReference type="PANTHER" id="PTHR30151">
    <property type="entry name" value="ALKANE SULFONATE ABC TRANSPORTER-RELATED, MEMBRANE SUBUNIT"/>
    <property type="match status" value="1"/>
</dbReference>
<keyword evidence="5 7" id="KW-1133">Transmembrane helix</keyword>
<name>Q1ARN4_RUBXD</name>
<dbReference type="CDD" id="cd06261">
    <property type="entry name" value="TM_PBP2"/>
    <property type="match status" value="1"/>
</dbReference>
<feature type="transmembrane region" description="Helical" evidence="7">
    <location>
        <begin position="96"/>
        <end position="116"/>
    </location>
</feature>
<organism evidence="9 10">
    <name type="scientific">Rubrobacter xylanophilus (strain DSM 9941 / JCM 11954 / NBRC 16129 / PRD-1)</name>
    <dbReference type="NCBI Taxonomy" id="266117"/>
    <lineage>
        <taxon>Bacteria</taxon>
        <taxon>Bacillati</taxon>
        <taxon>Actinomycetota</taxon>
        <taxon>Rubrobacteria</taxon>
        <taxon>Rubrobacterales</taxon>
        <taxon>Rubrobacteraceae</taxon>
        <taxon>Rubrobacter</taxon>
    </lineage>
</organism>
<feature type="domain" description="ABC transmembrane type-1" evidence="8">
    <location>
        <begin position="52"/>
        <end position="236"/>
    </location>
</feature>
<comment type="similarity">
    <text evidence="7">Belongs to the binding-protein-dependent transport system permease family.</text>
</comment>
<feature type="transmembrane region" description="Helical" evidence="7">
    <location>
        <begin position="63"/>
        <end position="84"/>
    </location>
</feature>
<dbReference type="Proteomes" id="UP000006637">
    <property type="component" value="Chromosome"/>
</dbReference>
<keyword evidence="2 7" id="KW-0813">Transport</keyword>
<dbReference type="Pfam" id="PF00528">
    <property type="entry name" value="BPD_transp_1"/>
    <property type="match status" value="1"/>
</dbReference>
<dbReference type="RefSeq" id="WP_011565953.1">
    <property type="nucleotide sequence ID" value="NC_008148.1"/>
</dbReference>
<reference evidence="9 10" key="1">
    <citation type="submission" date="2006-06" db="EMBL/GenBank/DDBJ databases">
        <title>Complete sequence of Rubrobacter xylanophilus DSM 9941.</title>
        <authorList>
            <consortium name="US DOE Joint Genome Institute"/>
            <person name="Copeland A."/>
            <person name="Lucas S."/>
            <person name="Lapidus A."/>
            <person name="Barry K."/>
            <person name="Detter J.C."/>
            <person name="Glavina del Rio T."/>
            <person name="Hammon N."/>
            <person name="Israni S."/>
            <person name="Dalin E."/>
            <person name="Tice H."/>
            <person name="Pitluck S."/>
            <person name="Munk A.C."/>
            <person name="Brettin T."/>
            <person name="Bruce D."/>
            <person name="Han C."/>
            <person name="Tapia R."/>
            <person name="Gilna P."/>
            <person name="Schmutz J."/>
            <person name="Larimer F."/>
            <person name="Land M."/>
            <person name="Hauser L."/>
            <person name="Kyrpides N."/>
            <person name="Lykidis A."/>
            <person name="da Costa M.S."/>
            <person name="Rainey F.A."/>
            <person name="Empadinhas N."/>
            <person name="Jolivet E."/>
            <person name="Battista J.R."/>
            <person name="Richardson P."/>
        </authorList>
    </citation>
    <scope>NUCLEOTIDE SEQUENCE [LARGE SCALE GENOMIC DNA]</scope>
    <source>
        <strain evidence="10">DSM 9941 / NBRC 16129 / PRD-1</strain>
    </source>
</reference>
<gene>
    <name evidence="9" type="ordered locus">Rxyl_3035</name>
</gene>
<dbReference type="InterPro" id="IPR000515">
    <property type="entry name" value="MetI-like"/>
</dbReference>
<dbReference type="HOGENOM" id="CLU_046113_2_1_11"/>
<dbReference type="PANTHER" id="PTHR30151:SF20">
    <property type="entry name" value="ABC TRANSPORTER PERMEASE PROTEIN HI_0355-RELATED"/>
    <property type="match status" value="1"/>
</dbReference>
<dbReference type="EMBL" id="CP000386">
    <property type="protein sequence ID" value="ABG05944.1"/>
    <property type="molecule type" value="Genomic_DNA"/>
</dbReference>
<keyword evidence="4 7" id="KW-0812">Transmembrane</keyword>
<dbReference type="PhylomeDB" id="Q1ARN4"/>
<sequence length="256" mass="28372">MSYRRSWIISVIIYLILLVIWELIARANTQPGSLWPSPVTVAEVLWEERETFVSNAAVTLTEATLGFVGGVILAALFSLLSMFSRPLGDNLYRLSLVLYGLPLIAVAPLLVVWIGPGLWTKVIIALLASFFPVLVNTTQAIRHTDPKAIEMMDSLGASRLQTLWRVRLPYALPALIASFKVAGPGAIIGAMLAEWVGAEKGLGLLVLFSMFSYLIPLLWATLIVSSALSLTVYYTFEWVGRRLFPWHPSSQRIEEL</sequence>
<evidence type="ECO:0000259" key="8">
    <source>
        <dbReference type="PROSITE" id="PS50928"/>
    </source>
</evidence>
<feature type="transmembrane region" description="Helical" evidence="7">
    <location>
        <begin position="168"/>
        <end position="193"/>
    </location>
</feature>
<evidence type="ECO:0000256" key="4">
    <source>
        <dbReference type="ARBA" id="ARBA00022692"/>
    </source>
</evidence>
<dbReference type="InterPro" id="IPR035906">
    <property type="entry name" value="MetI-like_sf"/>
</dbReference>
<dbReference type="GO" id="GO:0055085">
    <property type="term" value="P:transmembrane transport"/>
    <property type="evidence" value="ECO:0007669"/>
    <property type="project" value="InterPro"/>
</dbReference>
<feature type="transmembrane region" description="Helical" evidence="7">
    <location>
        <begin position="213"/>
        <end position="236"/>
    </location>
</feature>
<dbReference type="Gene3D" id="1.10.3720.10">
    <property type="entry name" value="MetI-like"/>
    <property type="match status" value="1"/>
</dbReference>
<evidence type="ECO:0000256" key="2">
    <source>
        <dbReference type="ARBA" id="ARBA00022448"/>
    </source>
</evidence>
<feature type="transmembrane region" description="Helical" evidence="7">
    <location>
        <begin position="122"/>
        <end position="141"/>
    </location>
</feature>
<evidence type="ECO:0000256" key="3">
    <source>
        <dbReference type="ARBA" id="ARBA00022475"/>
    </source>
</evidence>
<evidence type="ECO:0000256" key="1">
    <source>
        <dbReference type="ARBA" id="ARBA00004651"/>
    </source>
</evidence>
<keyword evidence="10" id="KW-1185">Reference proteome</keyword>
<protein>
    <submittedName>
        <fullName evidence="9">Binding-protein-dependent transport systems inner membrane component</fullName>
    </submittedName>
</protein>
<dbReference type="KEGG" id="rxy:Rxyl_3035"/>
<proteinExistence type="inferred from homology"/>
<dbReference type="OrthoDB" id="7274389at2"/>
<feature type="transmembrane region" description="Helical" evidence="7">
    <location>
        <begin position="7"/>
        <end position="25"/>
    </location>
</feature>
<accession>Q1ARN4</accession>
<evidence type="ECO:0000313" key="10">
    <source>
        <dbReference type="Proteomes" id="UP000006637"/>
    </source>
</evidence>
<dbReference type="PROSITE" id="PS50928">
    <property type="entry name" value="ABC_TM1"/>
    <property type="match status" value="1"/>
</dbReference>
<dbReference type="GO" id="GO:0005886">
    <property type="term" value="C:plasma membrane"/>
    <property type="evidence" value="ECO:0007669"/>
    <property type="project" value="UniProtKB-SubCell"/>
</dbReference>
<keyword evidence="6 7" id="KW-0472">Membrane</keyword>
<evidence type="ECO:0000256" key="5">
    <source>
        <dbReference type="ARBA" id="ARBA00022989"/>
    </source>
</evidence>
<evidence type="ECO:0000313" key="9">
    <source>
        <dbReference type="EMBL" id="ABG05944.1"/>
    </source>
</evidence>
<comment type="subcellular location">
    <subcellularLocation>
        <location evidence="1 7">Cell membrane</location>
        <topology evidence="1 7">Multi-pass membrane protein</topology>
    </subcellularLocation>
</comment>